<dbReference type="Proteomes" id="UP000606922">
    <property type="component" value="Unassembled WGS sequence"/>
</dbReference>
<name>A0A916WH02_9MICO</name>
<dbReference type="EMBL" id="BMGB01000001">
    <property type="protein sequence ID" value="GGB00397.1"/>
    <property type="molecule type" value="Genomic_DNA"/>
</dbReference>
<evidence type="ECO:0000313" key="1">
    <source>
        <dbReference type="EMBL" id="GGB00397.1"/>
    </source>
</evidence>
<keyword evidence="2" id="KW-1185">Reference proteome</keyword>
<proteinExistence type="predicted"/>
<protein>
    <submittedName>
        <fullName evidence="1">Uncharacterized protein</fullName>
    </submittedName>
</protein>
<comment type="caution">
    <text evidence="1">The sequence shown here is derived from an EMBL/GenBank/DDBJ whole genome shotgun (WGS) entry which is preliminary data.</text>
</comment>
<reference evidence="1" key="1">
    <citation type="journal article" date="2014" name="Int. J. Syst. Evol. Microbiol.">
        <title>Complete genome sequence of Corynebacterium casei LMG S-19264T (=DSM 44701T), isolated from a smear-ripened cheese.</title>
        <authorList>
            <consortium name="US DOE Joint Genome Institute (JGI-PGF)"/>
            <person name="Walter F."/>
            <person name="Albersmeier A."/>
            <person name="Kalinowski J."/>
            <person name="Ruckert C."/>
        </authorList>
    </citation>
    <scope>NUCLEOTIDE SEQUENCE</scope>
    <source>
        <strain evidence="1">CGMCC 1.12813</strain>
    </source>
</reference>
<gene>
    <name evidence="1" type="ORF">GCM10010979_13570</name>
</gene>
<dbReference type="AlphaFoldDB" id="A0A916WH02"/>
<reference evidence="1" key="2">
    <citation type="submission" date="2020-09" db="EMBL/GenBank/DDBJ databases">
        <authorList>
            <person name="Sun Q."/>
            <person name="Zhou Y."/>
        </authorList>
    </citation>
    <scope>NUCLEOTIDE SEQUENCE</scope>
    <source>
        <strain evidence="1">CGMCC 1.12813</strain>
    </source>
</reference>
<accession>A0A916WH02</accession>
<sequence>MTLIWATRGRTWGHRFLLDGGHADPLPIYDEVFSHVADERELCAEVGGRVALRFADPQGRKDLAGRIIVHEFVVFLPLAAKVVTVDEGLQHIWNRPDIGDRYSEIWNVPDPGAAVT</sequence>
<evidence type="ECO:0000313" key="2">
    <source>
        <dbReference type="Proteomes" id="UP000606922"/>
    </source>
</evidence>
<organism evidence="1 2">
    <name type="scientific">Conyzicola nivalis</name>
    <dbReference type="NCBI Taxonomy" id="1477021"/>
    <lineage>
        <taxon>Bacteria</taxon>
        <taxon>Bacillati</taxon>
        <taxon>Actinomycetota</taxon>
        <taxon>Actinomycetes</taxon>
        <taxon>Micrococcales</taxon>
        <taxon>Microbacteriaceae</taxon>
        <taxon>Conyzicola</taxon>
    </lineage>
</organism>